<feature type="compositionally biased region" description="Low complexity" evidence="1">
    <location>
        <begin position="14"/>
        <end position="36"/>
    </location>
</feature>
<feature type="region of interest" description="Disordered" evidence="1">
    <location>
        <begin position="14"/>
        <end position="60"/>
    </location>
</feature>
<accession>A0A1B9GX82</accession>
<gene>
    <name evidence="2" type="ORF">I316_02691</name>
</gene>
<evidence type="ECO:0000313" key="3">
    <source>
        <dbReference type="Proteomes" id="UP000092666"/>
    </source>
</evidence>
<reference evidence="2 3" key="1">
    <citation type="submission" date="2013-07" db="EMBL/GenBank/DDBJ databases">
        <title>The Genome Sequence of Cryptococcus heveanensis BCC8398.</title>
        <authorList>
            <consortium name="The Broad Institute Genome Sequencing Platform"/>
            <person name="Cuomo C."/>
            <person name="Litvintseva A."/>
            <person name="Chen Y."/>
            <person name="Heitman J."/>
            <person name="Sun S."/>
            <person name="Springer D."/>
            <person name="Dromer F."/>
            <person name="Young S.K."/>
            <person name="Zeng Q."/>
            <person name="Gargeya S."/>
            <person name="Fitzgerald M."/>
            <person name="Abouelleil A."/>
            <person name="Alvarado L."/>
            <person name="Berlin A.M."/>
            <person name="Chapman S.B."/>
            <person name="Dewar J."/>
            <person name="Goldberg J."/>
            <person name="Griggs A."/>
            <person name="Gujja S."/>
            <person name="Hansen M."/>
            <person name="Howarth C."/>
            <person name="Imamovic A."/>
            <person name="Larimer J."/>
            <person name="McCowan C."/>
            <person name="Murphy C."/>
            <person name="Pearson M."/>
            <person name="Priest M."/>
            <person name="Roberts A."/>
            <person name="Saif S."/>
            <person name="Shea T."/>
            <person name="Sykes S."/>
            <person name="Wortman J."/>
            <person name="Nusbaum C."/>
            <person name="Birren B."/>
        </authorList>
    </citation>
    <scope>NUCLEOTIDE SEQUENCE [LARGE SCALE GENOMIC DNA]</scope>
    <source>
        <strain evidence="2 3">BCC8398</strain>
    </source>
</reference>
<dbReference type="OrthoDB" id="537467at2759"/>
<protein>
    <submittedName>
        <fullName evidence="2">Uncharacterized protein</fullName>
    </submittedName>
</protein>
<reference evidence="3" key="2">
    <citation type="submission" date="2013-12" db="EMBL/GenBank/DDBJ databases">
        <title>Evolution of pathogenesis and genome organization in the Tremellales.</title>
        <authorList>
            <person name="Cuomo C."/>
            <person name="Litvintseva A."/>
            <person name="Heitman J."/>
            <person name="Chen Y."/>
            <person name="Sun S."/>
            <person name="Springer D."/>
            <person name="Dromer F."/>
            <person name="Young S."/>
            <person name="Zeng Q."/>
            <person name="Chapman S."/>
            <person name="Gujja S."/>
            <person name="Saif S."/>
            <person name="Birren B."/>
        </authorList>
    </citation>
    <scope>NUCLEOTIDE SEQUENCE [LARGE SCALE GENOMIC DNA]</scope>
    <source>
        <strain evidence="3">BCC8398</strain>
    </source>
</reference>
<sequence length="111" mass="12255">MVLCSQIERDVFSASTSTQAQQQSNAAAAAAASDSTLRSDDDAHGESKVRARLEPAEQREEARRAARRLIAFGFRSQGVMDEQREVEAVQENGGRIVETSFAKGEWGLRWK</sequence>
<keyword evidence="3" id="KW-1185">Reference proteome</keyword>
<organism evidence="2 3">
    <name type="scientific">Kwoniella heveanensis BCC8398</name>
    <dbReference type="NCBI Taxonomy" id="1296120"/>
    <lineage>
        <taxon>Eukaryota</taxon>
        <taxon>Fungi</taxon>
        <taxon>Dikarya</taxon>
        <taxon>Basidiomycota</taxon>
        <taxon>Agaricomycotina</taxon>
        <taxon>Tremellomycetes</taxon>
        <taxon>Tremellales</taxon>
        <taxon>Cryptococcaceae</taxon>
        <taxon>Kwoniella</taxon>
    </lineage>
</organism>
<dbReference type="Proteomes" id="UP000092666">
    <property type="component" value="Unassembled WGS sequence"/>
</dbReference>
<evidence type="ECO:0000313" key="2">
    <source>
        <dbReference type="EMBL" id="OCF35636.1"/>
    </source>
</evidence>
<proteinExistence type="predicted"/>
<dbReference type="EMBL" id="KI669498">
    <property type="protein sequence ID" value="OCF35636.1"/>
    <property type="molecule type" value="Genomic_DNA"/>
</dbReference>
<feature type="compositionally biased region" description="Basic and acidic residues" evidence="1">
    <location>
        <begin position="37"/>
        <end position="60"/>
    </location>
</feature>
<dbReference type="AlphaFoldDB" id="A0A1B9GX82"/>
<name>A0A1B9GX82_9TREE</name>
<evidence type="ECO:0000256" key="1">
    <source>
        <dbReference type="SAM" id="MobiDB-lite"/>
    </source>
</evidence>